<accession>A0A1M5A696</accession>
<proteinExistence type="predicted"/>
<sequence length="872" mass="95444">MNKIYFFVLFIAHLSLSAQIINFPDPNFKAKLVSANQYNFVAQDLNGNMTVIDTNNDGEIQVSEALNISSISLNQTQIHDITGIQSFTNLNRLSVQGNHYIEEINVSNMTSLKMLGVINNGIDVINVQGCSQLENFNLTYNAGYITNMNFLQNSPVKRLIIRENDHLASVNISTLTSLEEIELSDNATFPNTVTSLDLSNNTHLKKIIIDKINLNSLTLGPLSELLQFSIENTKLTSLNLSNAPLLEYLYVKANPLLSSLNIQNTNSLDNLQLLNCPLITSVALQNKPSLRTLSLLQTNVSSLDFTGTSEMINMSIGGNALTSLDVSPVTGLRSFNFNENGITSLNLSQNTELEGASVSGTGINNINIKNGNPYLNLYVGSPTYSPNLAYVCCDTDKVQQFSNMLISNGHNNVEVNSYCSFIAGGTTYAVQGNVKYDSDNNGCTANDLNKAFQQFTITDGNTSGSYIGNGSGNYSISVQEGINLITPVVENPSYFSISPASITADFPAQASPLIQNFCLSANGTHPDLEVVLVPINNARPGFTSLYKIVYKNKGTTTQSGTLVFHYNDTLTDYLSSTTVPTSQSAGVLNWSFTNLLPFETKEITVSVKLNTPTQTPPLNGGEVLQYMAQINGTTDETPLDNQFTLNQTVVNSFDPNDKTCLEGTSITQVQVGDYVHYLIRFENKGTANAQNIVVKDEIDISKFDIASIVPLTGSHNFTTRISNPNVIEFIFENIQLPFDDANNDGYISFKIKTKATLTLGDSFSNTAKIYFDYNHPIVTNTFTTTVKNVLATSEVTTENNLVTIYPNPVKDILNIKSKNTVIKAEIYDVNGRIISSTSIIGGSLNVSNLAKGNYIIKLFTKDKTMIQKFIKN</sequence>
<dbReference type="Gene3D" id="3.80.10.10">
    <property type="entry name" value="Ribonuclease Inhibitor"/>
    <property type="match status" value="2"/>
</dbReference>
<dbReference type="SUPFAM" id="SSF52058">
    <property type="entry name" value="L domain-like"/>
    <property type="match status" value="1"/>
</dbReference>
<keyword evidence="3" id="KW-0677">Repeat</keyword>
<feature type="signal peptide" evidence="4">
    <location>
        <begin position="1"/>
        <end position="20"/>
    </location>
</feature>
<feature type="domain" description="Secretion system C-terminal sorting" evidence="5">
    <location>
        <begin position="804"/>
        <end position="870"/>
    </location>
</feature>
<dbReference type="InterPro" id="IPR047589">
    <property type="entry name" value="DUF11_rpt"/>
</dbReference>
<dbReference type="NCBIfam" id="TIGR04183">
    <property type="entry name" value="Por_Secre_tail"/>
    <property type="match status" value="1"/>
</dbReference>
<dbReference type="AlphaFoldDB" id="A0A1M5A696"/>
<dbReference type="PANTHER" id="PTHR47566:SF1">
    <property type="entry name" value="PROTEIN NUD1"/>
    <property type="match status" value="1"/>
</dbReference>
<protein>
    <submittedName>
        <fullName evidence="7">Conserved repeat domain-containing protein/Por secretion system C-terminal sorting domain-containing protein</fullName>
    </submittedName>
</protein>
<dbReference type="InterPro" id="IPR055353">
    <property type="entry name" value="DUF7619"/>
</dbReference>
<evidence type="ECO:0000256" key="3">
    <source>
        <dbReference type="ARBA" id="ARBA00022737"/>
    </source>
</evidence>
<feature type="domain" description="DUF7619" evidence="6">
    <location>
        <begin position="654"/>
        <end position="785"/>
    </location>
</feature>
<evidence type="ECO:0000259" key="5">
    <source>
        <dbReference type="Pfam" id="PF18962"/>
    </source>
</evidence>
<dbReference type="InterPro" id="IPR026444">
    <property type="entry name" value="Secre_tail"/>
</dbReference>
<organism evidence="7 8">
    <name type="scientific">Chryseobacterium vrystaatense</name>
    <dbReference type="NCBI Taxonomy" id="307480"/>
    <lineage>
        <taxon>Bacteria</taxon>
        <taxon>Pseudomonadati</taxon>
        <taxon>Bacteroidota</taxon>
        <taxon>Flavobacteriia</taxon>
        <taxon>Flavobacteriales</taxon>
        <taxon>Weeksellaceae</taxon>
        <taxon>Chryseobacterium group</taxon>
        <taxon>Chryseobacterium</taxon>
    </lineage>
</organism>
<evidence type="ECO:0000256" key="4">
    <source>
        <dbReference type="SAM" id="SignalP"/>
    </source>
</evidence>
<dbReference type="NCBIfam" id="TIGR01451">
    <property type="entry name" value="B_ant_repeat"/>
    <property type="match status" value="1"/>
</dbReference>
<keyword evidence="1" id="KW-0433">Leucine-rich repeat</keyword>
<dbReference type="Pfam" id="PF18962">
    <property type="entry name" value="Por_Secre_tail"/>
    <property type="match status" value="1"/>
</dbReference>
<evidence type="ECO:0000313" key="7">
    <source>
        <dbReference type="EMBL" id="SHF25352.1"/>
    </source>
</evidence>
<dbReference type="Pfam" id="PF24595">
    <property type="entry name" value="DUF7619"/>
    <property type="match status" value="1"/>
</dbReference>
<dbReference type="RefSeq" id="WP_073172819.1">
    <property type="nucleotide sequence ID" value="NZ_FQVE01000002.1"/>
</dbReference>
<dbReference type="InterPro" id="IPR052574">
    <property type="entry name" value="CDIRP"/>
</dbReference>
<evidence type="ECO:0000256" key="1">
    <source>
        <dbReference type="ARBA" id="ARBA00022614"/>
    </source>
</evidence>
<reference evidence="8" key="1">
    <citation type="submission" date="2016-11" db="EMBL/GenBank/DDBJ databases">
        <authorList>
            <person name="Varghese N."/>
            <person name="Submissions S."/>
        </authorList>
    </citation>
    <scope>NUCLEOTIDE SEQUENCE [LARGE SCALE GENOMIC DNA]</scope>
    <source>
        <strain evidence="8">YR203</strain>
    </source>
</reference>
<dbReference type="Proteomes" id="UP000184108">
    <property type="component" value="Unassembled WGS sequence"/>
</dbReference>
<dbReference type="GO" id="GO:0035591">
    <property type="term" value="F:signaling adaptor activity"/>
    <property type="evidence" value="ECO:0007669"/>
    <property type="project" value="TreeGrafter"/>
</dbReference>
<gene>
    <name evidence="7" type="ORF">SAMN02787073_1802</name>
</gene>
<keyword evidence="2 4" id="KW-0732">Signal</keyword>
<dbReference type="EMBL" id="FQVE01000002">
    <property type="protein sequence ID" value="SHF25352.1"/>
    <property type="molecule type" value="Genomic_DNA"/>
</dbReference>
<feature type="chain" id="PRO_5012635222" evidence="4">
    <location>
        <begin position="21"/>
        <end position="872"/>
    </location>
</feature>
<dbReference type="PANTHER" id="PTHR47566">
    <property type="match status" value="1"/>
</dbReference>
<evidence type="ECO:0000256" key="2">
    <source>
        <dbReference type="ARBA" id="ARBA00022729"/>
    </source>
</evidence>
<dbReference type="InterPro" id="IPR032675">
    <property type="entry name" value="LRR_dom_sf"/>
</dbReference>
<evidence type="ECO:0000313" key="8">
    <source>
        <dbReference type="Proteomes" id="UP000184108"/>
    </source>
</evidence>
<name>A0A1M5A696_9FLAO</name>
<evidence type="ECO:0000259" key="6">
    <source>
        <dbReference type="Pfam" id="PF24595"/>
    </source>
</evidence>